<dbReference type="PANTHER" id="PTHR43570">
    <property type="entry name" value="ALDEHYDE DEHYDROGENASE"/>
    <property type="match status" value="1"/>
</dbReference>
<evidence type="ECO:0000256" key="1">
    <source>
        <dbReference type="ARBA" id="ARBA00009986"/>
    </source>
</evidence>
<protein>
    <recommendedName>
        <fullName evidence="5">Aldehyde dehydrogenase domain-containing protein</fullName>
    </recommendedName>
</protein>
<evidence type="ECO:0000259" key="5">
    <source>
        <dbReference type="Pfam" id="PF00171"/>
    </source>
</evidence>
<dbReference type="InterPro" id="IPR015590">
    <property type="entry name" value="Aldehyde_DH_dom"/>
</dbReference>
<dbReference type="Proteomes" id="UP000263232">
    <property type="component" value="Chromosome"/>
</dbReference>
<gene>
    <name evidence="6" type="ORF">CL176_06815</name>
</gene>
<dbReference type="SUPFAM" id="SSF53720">
    <property type="entry name" value="ALDH-like"/>
    <property type="match status" value="1"/>
</dbReference>
<dbReference type="GO" id="GO:0004029">
    <property type="term" value="F:aldehyde dehydrogenase (NAD+) activity"/>
    <property type="evidence" value="ECO:0007669"/>
    <property type="project" value="TreeGrafter"/>
</dbReference>
<evidence type="ECO:0000256" key="2">
    <source>
        <dbReference type="ARBA" id="ARBA00023002"/>
    </source>
</evidence>
<evidence type="ECO:0000256" key="4">
    <source>
        <dbReference type="RuleBase" id="RU003345"/>
    </source>
</evidence>
<dbReference type="PANTHER" id="PTHR43570:SF16">
    <property type="entry name" value="ALDEHYDE DEHYDROGENASE TYPE III, ISOFORM Q"/>
    <property type="match status" value="1"/>
</dbReference>
<dbReference type="GO" id="GO:0005737">
    <property type="term" value="C:cytoplasm"/>
    <property type="evidence" value="ECO:0007669"/>
    <property type="project" value="TreeGrafter"/>
</dbReference>
<dbReference type="OrthoDB" id="9762913at2"/>
<dbReference type="InterPro" id="IPR012394">
    <property type="entry name" value="Aldehyde_DH_NAD(P)"/>
</dbReference>
<dbReference type="Gene3D" id="3.40.605.10">
    <property type="entry name" value="Aldehyde Dehydrogenase, Chain A, domain 1"/>
    <property type="match status" value="1"/>
</dbReference>
<accession>A0A347WKX6</accession>
<dbReference type="InterPro" id="IPR029510">
    <property type="entry name" value="Ald_DH_CS_GLU"/>
</dbReference>
<proteinExistence type="inferred from homology"/>
<reference evidence="6 7" key="1">
    <citation type="submission" date="2017-09" db="EMBL/GenBank/DDBJ databases">
        <title>Complete genome sequence of Oxytococcus suis strain ZY16052.</title>
        <authorList>
            <person name="Li F."/>
        </authorList>
    </citation>
    <scope>NUCLEOTIDE SEQUENCE [LARGE SCALE GENOMIC DNA]</scope>
    <source>
        <strain evidence="6 7">ZY16052</strain>
    </source>
</reference>
<evidence type="ECO:0000313" key="6">
    <source>
        <dbReference type="EMBL" id="AXY25733.1"/>
    </source>
</evidence>
<evidence type="ECO:0000256" key="3">
    <source>
        <dbReference type="PROSITE-ProRule" id="PRU10007"/>
    </source>
</evidence>
<keyword evidence="7" id="KW-1185">Reference proteome</keyword>
<evidence type="ECO:0000313" key="7">
    <source>
        <dbReference type="Proteomes" id="UP000263232"/>
    </source>
</evidence>
<feature type="domain" description="Aldehyde dehydrogenase" evidence="5">
    <location>
        <begin position="11"/>
        <end position="235"/>
    </location>
</feature>
<dbReference type="PROSITE" id="PS00687">
    <property type="entry name" value="ALDEHYDE_DEHYDR_GLU"/>
    <property type="match status" value="1"/>
</dbReference>
<dbReference type="KEGG" id="abae:CL176_06815"/>
<dbReference type="InterPro" id="IPR016162">
    <property type="entry name" value="Ald_DH_N"/>
</dbReference>
<sequence>MDYYYFDLIEALKQDLNKVPMESYIMEIGMIYAEIKKLKRELPKFLRPKKVPTSLMHFYSKSHIHQEPYGVVLVIAPWNYPVQLSLIPVIGALAAGNGVILKPSEMATNVSRVLNELITSTFPEYYIKVMEGDGHVSQDLLKAGVDYCFFTGSTAVGREIMKPASESLTPVTLELGGKSPAIVTDNVDLRHAAQRIAWGKFTNAGQTCIAPDYVLIDEAVLKPFLAAFKNAVHEMYGACRRLRIRISRRLLMKSIIGV</sequence>
<feature type="active site" evidence="3">
    <location>
        <position position="174"/>
    </location>
</feature>
<dbReference type="PROSITE" id="PS00070">
    <property type="entry name" value="ALDEHYDE_DEHYDR_CYS"/>
    <property type="match status" value="1"/>
</dbReference>
<comment type="similarity">
    <text evidence="1 4">Belongs to the aldehyde dehydrogenase family.</text>
</comment>
<keyword evidence="2 4" id="KW-0560">Oxidoreductase</keyword>
<organism evidence="6 7">
    <name type="scientific">Suicoccus acidiformans</name>
    <dbReference type="NCBI Taxonomy" id="2036206"/>
    <lineage>
        <taxon>Bacteria</taxon>
        <taxon>Bacillati</taxon>
        <taxon>Bacillota</taxon>
        <taxon>Bacilli</taxon>
        <taxon>Lactobacillales</taxon>
        <taxon>Aerococcaceae</taxon>
        <taxon>Suicoccus</taxon>
    </lineage>
</organism>
<dbReference type="GO" id="GO:0006081">
    <property type="term" value="P:aldehyde metabolic process"/>
    <property type="evidence" value="ECO:0007669"/>
    <property type="project" value="InterPro"/>
</dbReference>
<dbReference type="InterPro" id="IPR016163">
    <property type="entry name" value="Ald_DH_C"/>
</dbReference>
<name>A0A347WKX6_9LACT</name>
<dbReference type="RefSeq" id="WP_118990634.1">
    <property type="nucleotide sequence ID" value="NZ_CP023434.1"/>
</dbReference>
<dbReference type="InterPro" id="IPR016160">
    <property type="entry name" value="Ald_DH_CS_CYS"/>
</dbReference>
<dbReference type="AlphaFoldDB" id="A0A347WKX6"/>
<dbReference type="Gene3D" id="3.40.309.10">
    <property type="entry name" value="Aldehyde Dehydrogenase, Chain A, domain 2"/>
    <property type="match status" value="1"/>
</dbReference>
<dbReference type="EMBL" id="CP023434">
    <property type="protein sequence ID" value="AXY25733.1"/>
    <property type="molecule type" value="Genomic_DNA"/>
</dbReference>
<dbReference type="InterPro" id="IPR016161">
    <property type="entry name" value="Ald_DH/histidinol_DH"/>
</dbReference>
<dbReference type="Pfam" id="PF00171">
    <property type="entry name" value="Aldedh"/>
    <property type="match status" value="1"/>
</dbReference>